<reference evidence="7 8" key="1">
    <citation type="submission" date="2018-01" db="EMBL/GenBank/DDBJ databases">
        <title>Genomic Encyclopedia of Type Strains, Phase III (KMG-III): the genomes of soil and plant-associated and newly described type strains.</title>
        <authorList>
            <person name="Whitman W."/>
        </authorList>
    </citation>
    <scope>NUCLEOTIDE SEQUENCE [LARGE SCALE GENOMIC DNA]</scope>
    <source>
        <strain evidence="7 8">1131</strain>
    </source>
</reference>
<dbReference type="PROSITE" id="PS01040">
    <property type="entry name" value="SBP_BACTERIAL_5"/>
    <property type="match status" value="1"/>
</dbReference>
<keyword evidence="3" id="KW-0813">Transport</keyword>
<feature type="domain" description="Solute-binding protein family 5" evidence="6">
    <location>
        <begin position="65"/>
        <end position="433"/>
    </location>
</feature>
<dbReference type="Gene3D" id="3.90.76.10">
    <property type="entry name" value="Dipeptide-binding Protein, Domain 1"/>
    <property type="match status" value="1"/>
</dbReference>
<dbReference type="SUPFAM" id="SSF53850">
    <property type="entry name" value="Periplasmic binding protein-like II"/>
    <property type="match status" value="1"/>
</dbReference>
<dbReference type="InterPro" id="IPR039424">
    <property type="entry name" value="SBP_5"/>
</dbReference>
<dbReference type="PIRSF" id="PIRSF002741">
    <property type="entry name" value="MppA"/>
    <property type="match status" value="1"/>
</dbReference>
<feature type="signal peptide" evidence="5">
    <location>
        <begin position="1"/>
        <end position="20"/>
    </location>
</feature>
<dbReference type="Pfam" id="PF00496">
    <property type="entry name" value="SBP_bac_5"/>
    <property type="match status" value="1"/>
</dbReference>
<evidence type="ECO:0000256" key="5">
    <source>
        <dbReference type="SAM" id="SignalP"/>
    </source>
</evidence>
<dbReference type="Proteomes" id="UP000236919">
    <property type="component" value="Unassembled WGS sequence"/>
</dbReference>
<dbReference type="InterPro" id="IPR023765">
    <property type="entry name" value="SBP_5_CS"/>
</dbReference>
<evidence type="ECO:0000256" key="3">
    <source>
        <dbReference type="ARBA" id="ARBA00022448"/>
    </source>
</evidence>
<evidence type="ECO:0000256" key="2">
    <source>
        <dbReference type="ARBA" id="ARBA00005695"/>
    </source>
</evidence>
<gene>
    <name evidence="7" type="ORF">CYD53_10187</name>
</gene>
<keyword evidence="8" id="KW-1185">Reference proteome</keyword>
<comment type="caution">
    <text evidence="7">The sequence shown here is derived from an EMBL/GenBank/DDBJ whole genome shotgun (WGS) entry which is preliminary data.</text>
</comment>
<dbReference type="Gene3D" id="3.40.190.10">
    <property type="entry name" value="Periplasmic binding protein-like II"/>
    <property type="match status" value="1"/>
</dbReference>
<dbReference type="InterPro" id="IPR000914">
    <property type="entry name" value="SBP_5_dom"/>
</dbReference>
<dbReference type="GO" id="GO:0015833">
    <property type="term" value="P:peptide transport"/>
    <property type="evidence" value="ECO:0007669"/>
    <property type="project" value="TreeGrafter"/>
</dbReference>
<protein>
    <submittedName>
        <fullName evidence="7">Peptide/nickel transport system substrate-binding protein</fullName>
    </submittedName>
</protein>
<dbReference type="GO" id="GO:0030288">
    <property type="term" value="C:outer membrane-bounded periplasmic space"/>
    <property type="evidence" value="ECO:0007669"/>
    <property type="project" value="UniProtKB-ARBA"/>
</dbReference>
<evidence type="ECO:0000313" key="8">
    <source>
        <dbReference type="Proteomes" id="UP000236919"/>
    </source>
</evidence>
<dbReference type="InterPro" id="IPR030678">
    <property type="entry name" value="Peptide/Ni-bd"/>
</dbReference>
<dbReference type="PANTHER" id="PTHR30290">
    <property type="entry name" value="PERIPLASMIC BINDING COMPONENT OF ABC TRANSPORTER"/>
    <property type="match status" value="1"/>
</dbReference>
<evidence type="ECO:0000259" key="6">
    <source>
        <dbReference type="Pfam" id="PF00496"/>
    </source>
</evidence>
<organism evidence="7 8">
    <name type="scientific">Bosea psychrotolerans</name>
    <dbReference type="NCBI Taxonomy" id="1871628"/>
    <lineage>
        <taxon>Bacteria</taxon>
        <taxon>Pseudomonadati</taxon>
        <taxon>Pseudomonadota</taxon>
        <taxon>Alphaproteobacteria</taxon>
        <taxon>Hyphomicrobiales</taxon>
        <taxon>Boseaceae</taxon>
        <taxon>Bosea</taxon>
    </lineage>
</organism>
<sequence>MDWKATAALALLLGTASATAQQPITVALNADIRSTNPGVNRDDNTDAIVLHMVEGLVGYRENGAVAPLLAEAVEVSPDGKTYSFRLRKGVKFHNGAEMTSADVMWSWNRYMDPKTDWRCRSEFDGRTGMKVVEVAAPDAATFVMTLDKPSALFLDTMARTDCAMVAILHKDSVKADGSWDKPIGTGPFMLGEWKRGESVSLKRFDGYVSPRGDGRDGYVGRKRALVPEVRVLAIADGATVKAGLMSGAIDVADVPDSDVAEMRKSAAVQVLTAPSATKPAILFQTRDPLLGNVKLRQAIAAALDLDELVAQASNELGKTNNSAIYVTSPYYDEAQSKRYQADPAKVKRLLAEAGYKGQPIKIIANKRATVPSFPVAVVTQAMLQAAGIKAEIEVLEWATQLDRYSKGNYQMMSFSYSARIDPAQSYNQFSGPKDQFPSKAWDNRRADELIEQATLISDSARRQELFDELHELMLADAPLIFLYNQVDTAVVSKRLRGFAPWVASKPRLWEVSVAP</sequence>
<name>A0A2S4MQI8_9HYPH</name>
<evidence type="ECO:0000256" key="1">
    <source>
        <dbReference type="ARBA" id="ARBA00004418"/>
    </source>
</evidence>
<comment type="subcellular location">
    <subcellularLocation>
        <location evidence="1">Periplasm</location>
    </subcellularLocation>
</comment>
<evidence type="ECO:0000256" key="4">
    <source>
        <dbReference type="ARBA" id="ARBA00022729"/>
    </source>
</evidence>
<proteinExistence type="inferred from homology"/>
<comment type="similarity">
    <text evidence="2">Belongs to the bacterial solute-binding protein 5 family.</text>
</comment>
<dbReference type="AlphaFoldDB" id="A0A2S4MQI8"/>
<dbReference type="GO" id="GO:0043190">
    <property type="term" value="C:ATP-binding cassette (ABC) transporter complex"/>
    <property type="evidence" value="ECO:0007669"/>
    <property type="project" value="InterPro"/>
</dbReference>
<dbReference type="RefSeq" id="WP_103716189.1">
    <property type="nucleotide sequence ID" value="NZ_PQFZ01000001.1"/>
</dbReference>
<dbReference type="PANTHER" id="PTHR30290:SF9">
    <property type="entry name" value="OLIGOPEPTIDE-BINDING PROTEIN APPA"/>
    <property type="match status" value="1"/>
</dbReference>
<dbReference type="Gene3D" id="3.10.105.10">
    <property type="entry name" value="Dipeptide-binding Protein, Domain 3"/>
    <property type="match status" value="1"/>
</dbReference>
<keyword evidence="4 5" id="KW-0732">Signal</keyword>
<dbReference type="OrthoDB" id="9803988at2"/>
<dbReference type="GO" id="GO:1904680">
    <property type="term" value="F:peptide transmembrane transporter activity"/>
    <property type="evidence" value="ECO:0007669"/>
    <property type="project" value="TreeGrafter"/>
</dbReference>
<feature type="chain" id="PRO_5015639288" evidence="5">
    <location>
        <begin position="21"/>
        <end position="515"/>
    </location>
</feature>
<dbReference type="EMBL" id="PQFZ01000001">
    <property type="protein sequence ID" value="POR56567.1"/>
    <property type="molecule type" value="Genomic_DNA"/>
</dbReference>
<evidence type="ECO:0000313" key="7">
    <source>
        <dbReference type="EMBL" id="POR56567.1"/>
    </source>
</evidence>
<accession>A0A2S4MQI8</accession>